<dbReference type="PANTHER" id="PTHR37535">
    <property type="entry name" value="FLUG DOMAIN PROTEIN"/>
    <property type="match status" value="1"/>
</dbReference>
<feature type="compositionally biased region" description="Polar residues" evidence="1">
    <location>
        <begin position="36"/>
        <end position="50"/>
    </location>
</feature>
<feature type="compositionally biased region" description="Basic residues" evidence="1">
    <location>
        <begin position="124"/>
        <end position="133"/>
    </location>
</feature>
<name>A0A1Q5UC44_9EURO</name>
<evidence type="ECO:0000256" key="1">
    <source>
        <dbReference type="SAM" id="MobiDB-lite"/>
    </source>
</evidence>
<protein>
    <submittedName>
        <fullName evidence="2">Uncharacterized protein</fullName>
    </submittedName>
</protein>
<evidence type="ECO:0000313" key="3">
    <source>
        <dbReference type="Proteomes" id="UP000186955"/>
    </source>
</evidence>
<proteinExistence type="predicted"/>
<dbReference type="EMBL" id="MNBE01000399">
    <property type="protein sequence ID" value="OKP10031.1"/>
    <property type="molecule type" value="Genomic_DNA"/>
</dbReference>
<dbReference type="Proteomes" id="UP000186955">
    <property type="component" value="Unassembled WGS sequence"/>
</dbReference>
<keyword evidence="3" id="KW-1185">Reference proteome</keyword>
<accession>A0A1Q5UC44</accession>
<gene>
    <name evidence="2" type="ORF">PENSUB_4562</name>
</gene>
<feature type="region of interest" description="Disordered" evidence="1">
    <location>
        <begin position="29"/>
        <end position="50"/>
    </location>
</feature>
<comment type="caution">
    <text evidence="2">The sequence shown here is derived from an EMBL/GenBank/DDBJ whole genome shotgun (WGS) entry which is preliminary data.</text>
</comment>
<dbReference type="AlphaFoldDB" id="A0A1Q5UC44"/>
<organism evidence="2 3">
    <name type="scientific">Penicillium subrubescens</name>
    <dbReference type="NCBI Taxonomy" id="1316194"/>
    <lineage>
        <taxon>Eukaryota</taxon>
        <taxon>Fungi</taxon>
        <taxon>Dikarya</taxon>
        <taxon>Ascomycota</taxon>
        <taxon>Pezizomycotina</taxon>
        <taxon>Eurotiomycetes</taxon>
        <taxon>Eurotiomycetidae</taxon>
        <taxon>Eurotiales</taxon>
        <taxon>Aspergillaceae</taxon>
        <taxon>Penicillium</taxon>
    </lineage>
</organism>
<reference evidence="2 3" key="1">
    <citation type="submission" date="2016-10" db="EMBL/GenBank/DDBJ databases">
        <title>Genome sequence of the ascomycete fungus Penicillium subrubescens.</title>
        <authorList>
            <person name="De Vries R.P."/>
            <person name="Peng M."/>
            <person name="Dilokpimol A."/>
            <person name="Hilden K."/>
            <person name="Makela M.R."/>
            <person name="Grigoriev I."/>
            <person name="Riley R."/>
            <person name="Granchi Z."/>
        </authorList>
    </citation>
    <scope>NUCLEOTIDE SEQUENCE [LARGE SCALE GENOMIC DNA]</scope>
    <source>
        <strain evidence="2 3">CBS 132785</strain>
    </source>
</reference>
<evidence type="ECO:0000313" key="2">
    <source>
        <dbReference type="EMBL" id="OKP10031.1"/>
    </source>
</evidence>
<feature type="region of interest" description="Disordered" evidence="1">
    <location>
        <begin position="119"/>
        <end position="196"/>
    </location>
</feature>
<feature type="non-terminal residue" evidence="2">
    <location>
        <position position="1"/>
    </location>
</feature>
<dbReference type="PANTHER" id="PTHR37535:SF2">
    <property type="entry name" value="FINGER DOMAIN PROTEIN, PUTATIVE (AFU_ORTHOLOGUE AFUA_6G09300)-RELATED"/>
    <property type="match status" value="1"/>
</dbReference>
<dbReference type="STRING" id="1316194.A0A1Q5UC44"/>
<sequence length="330" mass="37564">QFGFTKWVPFLASNDAIFGRHLVTRDLNLPARPRPATTTHQSNSTRKHPTNSVVLSKVARLDALRGRQKWPHCTPLNGPGHRPSHDGANLPTCAANRLAVSWFCGPRLLHTFAVPCLPPIPTMKRSRPRRSRKLGSDCAEDDTTTTTTSDSDELGDATYETDLTELDDAPSSRKRLRSDENYSALEPGLSGDLGEFYDDPLDDDGVDLSEIPEDFDKAPGTIERRARIETRWKRYCASQVLNKPNERKWREPEEALRQASNNDMYRFLGWCLKLERGKNNRRLKRINKASSLNTDWKNLRGYYQKLTKIKINDEDGSDVRRVSNINLNSF</sequence>